<gene>
    <name evidence="3" type="ORF">FIBSPDRAFT_860476</name>
</gene>
<accession>A0A166K4W1</accession>
<feature type="compositionally biased region" description="Low complexity" evidence="1">
    <location>
        <begin position="1"/>
        <end position="15"/>
    </location>
</feature>
<keyword evidence="2" id="KW-1133">Transmembrane helix</keyword>
<proteinExistence type="predicted"/>
<evidence type="ECO:0000256" key="1">
    <source>
        <dbReference type="SAM" id="MobiDB-lite"/>
    </source>
</evidence>
<keyword evidence="2" id="KW-0472">Membrane</keyword>
<evidence type="ECO:0000313" key="4">
    <source>
        <dbReference type="Proteomes" id="UP000076532"/>
    </source>
</evidence>
<feature type="transmembrane region" description="Helical" evidence="2">
    <location>
        <begin position="261"/>
        <end position="278"/>
    </location>
</feature>
<reference evidence="3 4" key="1">
    <citation type="journal article" date="2016" name="Mol. Biol. Evol.">
        <title>Comparative Genomics of Early-Diverging Mushroom-Forming Fungi Provides Insights into the Origins of Lignocellulose Decay Capabilities.</title>
        <authorList>
            <person name="Nagy L.G."/>
            <person name="Riley R."/>
            <person name="Tritt A."/>
            <person name="Adam C."/>
            <person name="Daum C."/>
            <person name="Floudas D."/>
            <person name="Sun H."/>
            <person name="Yadav J.S."/>
            <person name="Pangilinan J."/>
            <person name="Larsson K.H."/>
            <person name="Matsuura K."/>
            <person name="Barry K."/>
            <person name="Labutti K."/>
            <person name="Kuo R."/>
            <person name="Ohm R.A."/>
            <person name="Bhattacharya S.S."/>
            <person name="Shirouzu T."/>
            <person name="Yoshinaga Y."/>
            <person name="Martin F.M."/>
            <person name="Grigoriev I.V."/>
            <person name="Hibbett D.S."/>
        </authorList>
    </citation>
    <scope>NUCLEOTIDE SEQUENCE [LARGE SCALE GENOMIC DNA]</scope>
    <source>
        <strain evidence="3 4">CBS 109695</strain>
    </source>
</reference>
<dbReference type="Proteomes" id="UP000076532">
    <property type="component" value="Unassembled WGS sequence"/>
</dbReference>
<organism evidence="3 4">
    <name type="scientific">Athelia psychrophila</name>
    <dbReference type="NCBI Taxonomy" id="1759441"/>
    <lineage>
        <taxon>Eukaryota</taxon>
        <taxon>Fungi</taxon>
        <taxon>Dikarya</taxon>
        <taxon>Basidiomycota</taxon>
        <taxon>Agaricomycotina</taxon>
        <taxon>Agaricomycetes</taxon>
        <taxon>Agaricomycetidae</taxon>
        <taxon>Atheliales</taxon>
        <taxon>Atheliaceae</taxon>
        <taxon>Athelia</taxon>
    </lineage>
</organism>
<feature type="compositionally biased region" description="Basic residues" evidence="1">
    <location>
        <begin position="316"/>
        <end position="332"/>
    </location>
</feature>
<dbReference type="AlphaFoldDB" id="A0A166K4W1"/>
<name>A0A166K4W1_9AGAM</name>
<sequence>MPGAGAPAPSAATTSKGYIPGASVPPAPIPTARPTATAQAAFSMPTKLPTIRELSELLDLTNLFALPPVVALAAKFGINVTEKLEEVRARRYWDERIPLITDENYESMIVDEVMTPEEEAERVWFAIITVTASSPEGVSKFTDSVFDSAYNLTQEAGDLKNVRWARIDYLNVTRITTKWNVWSAPYIMIITNRGQDLRFWKATQVRLNDDTIRTFLKEEGWRQTAPWKSSFGPGGEWEWIMEHFANSLAFSYNGMLLLPKWLLYVITGALGSVIISFLHRSETTAPKPEVKAKTEAKTVAAKIESAPEASAASPSPKKKGGAKKRQGKKASI</sequence>
<evidence type="ECO:0000256" key="2">
    <source>
        <dbReference type="SAM" id="Phobius"/>
    </source>
</evidence>
<feature type="region of interest" description="Disordered" evidence="1">
    <location>
        <begin position="1"/>
        <end position="36"/>
    </location>
</feature>
<dbReference type="OrthoDB" id="2502001at2759"/>
<keyword evidence="4" id="KW-1185">Reference proteome</keyword>
<evidence type="ECO:0000313" key="3">
    <source>
        <dbReference type="EMBL" id="KZP21531.1"/>
    </source>
</evidence>
<protein>
    <recommendedName>
        <fullName evidence="5">Thioredoxin-like fold domain-containing protein</fullName>
    </recommendedName>
</protein>
<keyword evidence="2" id="KW-0812">Transmembrane</keyword>
<dbReference type="EMBL" id="KV417546">
    <property type="protein sequence ID" value="KZP21531.1"/>
    <property type="molecule type" value="Genomic_DNA"/>
</dbReference>
<feature type="region of interest" description="Disordered" evidence="1">
    <location>
        <begin position="285"/>
        <end position="332"/>
    </location>
</feature>
<evidence type="ECO:0008006" key="5">
    <source>
        <dbReference type="Google" id="ProtNLM"/>
    </source>
</evidence>
<feature type="compositionally biased region" description="Low complexity" evidence="1">
    <location>
        <begin position="297"/>
        <end position="315"/>
    </location>
</feature>